<dbReference type="Pfam" id="PF17745">
    <property type="entry name" value="Ydr279_N"/>
    <property type="match status" value="1"/>
</dbReference>
<protein>
    <recommendedName>
        <fullName evidence="2">Ribonuclease H2 subunit B</fullName>
    </recommendedName>
    <alternativeName>
        <fullName evidence="5">Ribonuclease HI subunit B</fullName>
    </alternativeName>
</protein>
<evidence type="ECO:0000313" key="10">
    <source>
        <dbReference type="Proteomes" id="UP000521872"/>
    </source>
</evidence>
<evidence type="ECO:0000259" key="8">
    <source>
        <dbReference type="Pfam" id="PF17745"/>
    </source>
</evidence>
<comment type="caution">
    <text evidence="9">The sequence shown here is derived from an EMBL/GenBank/DDBJ whole genome shotgun (WGS) entry which is preliminary data.</text>
</comment>
<organism evidence="9 10">
    <name type="scientific">Agrocybe pediades</name>
    <dbReference type="NCBI Taxonomy" id="84607"/>
    <lineage>
        <taxon>Eukaryota</taxon>
        <taxon>Fungi</taxon>
        <taxon>Dikarya</taxon>
        <taxon>Basidiomycota</taxon>
        <taxon>Agaricomycotina</taxon>
        <taxon>Agaricomycetes</taxon>
        <taxon>Agaricomycetidae</taxon>
        <taxon>Agaricales</taxon>
        <taxon>Agaricineae</taxon>
        <taxon>Strophariaceae</taxon>
        <taxon>Agrocybe</taxon>
    </lineage>
</organism>
<evidence type="ECO:0000256" key="1">
    <source>
        <dbReference type="ARBA" id="ARBA00004123"/>
    </source>
</evidence>
<dbReference type="InterPro" id="IPR019024">
    <property type="entry name" value="RNase_H2_suB_wHTH"/>
</dbReference>
<evidence type="ECO:0000256" key="6">
    <source>
        <dbReference type="SAM" id="MobiDB-lite"/>
    </source>
</evidence>
<dbReference type="Proteomes" id="UP000521872">
    <property type="component" value="Unassembled WGS sequence"/>
</dbReference>
<dbReference type="InterPro" id="IPR041195">
    <property type="entry name" value="Rnh202_N"/>
</dbReference>
<dbReference type="GO" id="GO:0005654">
    <property type="term" value="C:nucleoplasm"/>
    <property type="evidence" value="ECO:0007669"/>
    <property type="project" value="TreeGrafter"/>
</dbReference>
<dbReference type="PANTHER" id="PTHR13383">
    <property type="entry name" value="RIBONUCLEASE H2 SUBUNIT B"/>
    <property type="match status" value="1"/>
</dbReference>
<dbReference type="InterPro" id="IPR040456">
    <property type="entry name" value="RNase_H2_suB"/>
</dbReference>
<keyword evidence="3" id="KW-0539">Nucleus</keyword>
<keyword evidence="10" id="KW-1185">Reference proteome</keyword>
<dbReference type="CDD" id="cd09270">
    <property type="entry name" value="RNase_H2-B"/>
    <property type="match status" value="1"/>
</dbReference>
<dbReference type="Gene3D" id="1.10.20.120">
    <property type="match status" value="1"/>
</dbReference>
<proteinExistence type="predicted"/>
<dbReference type="PANTHER" id="PTHR13383:SF11">
    <property type="entry name" value="RIBONUCLEASE H2 SUBUNIT B"/>
    <property type="match status" value="1"/>
</dbReference>
<evidence type="ECO:0000256" key="2">
    <source>
        <dbReference type="ARBA" id="ARBA00019062"/>
    </source>
</evidence>
<name>A0A8H4R1M2_9AGAR</name>
<evidence type="ECO:0000256" key="5">
    <source>
        <dbReference type="ARBA" id="ARBA00033464"/>
    </source>
</evidence>
<evidence type="ECO:0000256" key="3">
    <source>
        <dbReference type="ARBA" id="ARBA00023242"/>
    </source>
</evidence>
<accession>A0A8H4R1M2</accession>
<comment type="function">
    <text evidence="4">Non catalytic subunit of RNase H2, an endonuclease that specifically degrades the RNA of RNA:DNA hybrids. Participates in DNA replication, possibly by mediating the removal of lagging-strand Okazaki fragment RNA primers during DNA replication. Mediates the excision of single ribonucleotides from DNA:RNA duplexes.</text>
</comment>
<comment type="subcellular location">
    <subcellularLocation>
        <location evidence="1">Nucleus</location>
    </subcellularLocation>
</comment>
<feature type="region of interest" description="Disordered" evidence="6">
    <location>
        <begin position="279"/>
        <end position="300"/>
    </location>
</feature>
<evidence type="ECO:0000313" key="9">
    <source>
        <dbReference type="EMBL" id="KAF4620586.1"/>
    </source>
</evidence>
<feature type="domain" description="Rnh202 triple barrel" evidence="8">
    <location>
        <begin position="28"/>
        <end position="99"/>
    </location>
</feature>
<sequence>MSQTSHFSILPSDILQYLSASLDASIKVNDEPLRILRLPHPRTALPSLFLPLEYLPSSSSHHTSTILEIQSVSPPDERSWILGEDVIADGKLLTMTSIDPAFLLIPILQALEQGNEAAGQFRPADDLLDEAAKRLAGSDETQAQDLSDFCALKCSHKALPRICDFKEISSDITVYRYSLSKTLEYMRSKVAHLQKSTALENSLTITRILAKDGLMEDGKDELLQLGRIRACCDLISQYLDPITYEKLLNSYDLSKLQKYVDANKAEAVAKAVVAAPKTKSTATNDKKRKPAKPSRGVGELKKVNTTGMAKLSSFFSKA</sequence>
<dbReference type="AlphaFoldDB" id="A0A8H4R1M2"/>
<gene>
    <name evidence="9" type="ORF">D9613_000415</name>
</gene>
<dbReference type="GO" id="GO:0032299">
    <property type="term" value="C:ribonuclease H2 complex"/>
    <property type="evidence" value="ECO:0007669"/>
    <property type="project" value="InterPro"/>
</dbReference>
<reference evidence="9 10" key="1">
    <citation type="submission" date="2019-12" db="EMBL/GenBank/DDBJ databases">
        <authorList>
            <person name="Floudas D."/>
            <person name="Bentzer J."/>
            <person name="Ahren D."/>
            <person name="Johansson T."/>
            <person name="Persson P."/>
            <person name="Tunlid A."/>
        </authorList>
    </citation>
    <scope>NUCLEOTIDE SEQUENCE [LARGE SCALE GENOMIC DNA]</scope>
    <source>
        <strain evidence="9 10">CBS 102.39</strain>
    </source>
</reference>
<dbReference type="Pfam" id="PF09468">
    <property type="entry name" value="RNase_H2-Ydr279"/>
    <property type="match status" value="1"/>
</dbReference>
<evidence type="ECO:0000256" key="4">
    <source>
        <dbReference type="ARBA" id="ARBA00024778"/>
    </source>
</evidence>
<feature type="domain" description="Ribonuclease H2 subunit B wHTH" evidence="7">
    <location>
        <begin position="102"/>
        <end position="247"/>
    </location>
</feature>
<dbReference type="EMBL" id="JAACJL010000015">
    <property type="protein sequence ID" value="KAF4620586.1"/>
    <property type="molecule type" value="Genomic_DNA"/>
</dbReference>
<evidence type="ECO:0000259" key="7">
    <source>
        <dbReference type="Pfam" id="PF09468"/>
    </source>
</evidence>
<dbReference type="Gene3D" id="2.20.25.530">
    <property type="match status" value="1"/>
</dbReference>
<dbReference type="GO" id="GO:0006401">
    <property type="term" value="P:RNA catabolic process"/>
    <property type="evidence" value="ECO:0007669"/>
    <property type="project" value="TreeGrafter"/>
</dbReference>